<feature type="region of interest" description="Disordered" evidence="2">
    <location>
        <begin position="389"/>
        <end position="488"/>
    </location>
</feature>
<feature type="coiled-coil region" evidence="1">
    <location>
        <begin position="293"/>
        <end position="320"/>
    </location>
</feature>
<feature type="compositionally biased region" description="Polar residues" evidence="2">
    <location>
        <begin position="458"/>
        <end position="469"/>
    </location>
</feature>
<evidence type="ECO:0000256" key="1">
    <source>
        <dbReference type="SAM" id="Coils"/>
    </source>
</evidence>
<evidence type="ECO:0000313" key="4">
    <source>
        <dbReference type="Proteomes" id="UP001190700"/>
    </source>
</evidence>
<keyword evidence="4" id="KW-1185">Reference proteome</keyword>
<feature type="compositionally biased region" description="Basic and acidic residues" evidence="2">
    <location>
        <begin position="223"/>
        <end position="235"/>
    </location>
</feature>
<gene>
    <name evidence="3" type="ORF">CYMTET_42314</name>
</gene>
<dbReference type="EMBL" id="LGRX02028306">
    <property type="protein sequence ID" value="KAK3248215.1"/>
    <property type="molecule type" value="Genomic_DNA"/>
</dbReference>
<feature type="region of interest" description="Disordered" evidence="2">
    <location>
        <begin position="33"/>
        <end position="54"/>
    </location>
</feature>
<feature type="region of interest" description="Disordered" evidence="2">
    <location>
        <begin position="606"/>
        <end position="663"/>
    </location>
</feature>
<feature type="compositionally biased region" description="Low complexity" evidence="2">
    <location>
        <begin position="192"/>
        <end position="203"/>
    </location>
</feature>
<proteinExistence type="predicted"/>
<feature type="region of interest" description="Disordered" evidence="2">
    <location>
        <begin position="176"/>
        <end position="261"/>
    </location>
</feature>
<protein>
    <submittedName>
        <fullName evidence="3">Uncharacterized protein</fullName>
    </submittedName>
</protein>
<dbReference type="AlphaFoldDB" id="A0AAE0F2Q9"/>
<feature type="region of interest" description="Disordered" evidence="2">
    <location>
        <begin position="528"/>
        <end position="553"/>
    </location>
</feature>
<organism evidence="3 4">
    <name type="scientific">Cymbomonas tetramitiformis</name>
    <dbReference type="NCBI Taxonomy" id="36881"/>
    <lineage>
        <taxon>Eukaryota</taxon>
        <taxon>Viridiplantae</taxon>
        <taxon>Chlorophyta</taxon>
        <taxon>Pyramimonadophyceae</taxon>
        <taxon>Pyramimonadales</taxon>
        <taxon>Pyramimonadaceae</taxon>
        <taxon>Cymbomonas</taxon>
    </lineage>
</organism>
<evidence type="ECO:0000256" key="2">
    <source>
        <dbReference type="SAM" id="MobiDB-lite"/>
    </source>
</evidence>
<feature type="compositionally biased region" description="Basic and acidic residues" evidence="2">
    <location>
        <begin position="639"/>
        <end position="657"/>
    </location>
</feature>
<comment type="caution">
    <text evidence="3">The sequence shown here is derived from an EMBL/GenBank/DDBJ whole genome shotgun (WGS) entry which is preliminary data.</text>
</comment>
<evidence type="ECO:0000313" key="3">
    <source>
        <dbReference type="EMBL" id="KAK3248215.1"/>
    </source>
</evidence>
<name>A0AAE0F2Q9_9CHLO</name>
<accession>A0AAE0F2Q9</accession>
<keyword evidence="1" id="KW-0175">Coiled coil</keyword>
<sequence length="799" mass="86660">MCESRLEETPGVCGSSERVAVISSDGLHTVAEDTSGPGLLPISGTDSTSTHAKPSVPTRHALLMEQVEKGRGRVQKPTKQSVPIDDINPLLIPLLCACKLEAIDSASVLELDGLLADAWSIICDKALGSQTGHRPEGDHIADRLHKFSTSALNALRQLKVASAQLKESFATLNPGAGKVAAKSTSEPLVAAPPTTKKPTQQRPKNSRHSAQTSKPGNSTPSPGKERTSPGKERTSPGKGRPSPGKERPPGAGRAEGQNGVLLRDKQEAMRFRLLLDDANCHHRRAETAAAKTQQALRAQVDTLQNQCVQLHDKIEGLQTELEQAHAHALTSLEHPLDAVLAQRQDRAAQKATLKLAIEEKQSAELRARAAEEEARQMRLKLQKIEKKAAEQSKDAVHGVANAKRRSTTVSCLSPTGRPRGQTVVLGRSRRQISQNASTPPSPAPGPPSPGPVTTTSTNITARGSRNLPQITPRAAAQAEPAEASKLERNKISLPKLSIPNAGEDKSKSLEAKENVVDLNSTAKRQWKMLQSRFSPEPDENEEDEDMRKSASERNWDSLMANMKLPSLDGSQVMNLKQKVASMKIRKNTSYISPYAPEIIKLERELSKRKKQPGESSLMQSKVGGKGGGGGKSKLKKREPRISDTESERYWTPNDERAPPQLRGLTPRSFATIGTQTATHQVPNLFPDGTLPPELQEAGNQTTARSTAAVWTPKAAPLISPITTVGGAPPRQQLGRSLLDKPHPDWLRAPAEHSPSPTTKFLASHHMAELSHEWKQSLPALPPQKLMYPLRVHEHQQVVA</sequence>
<feature type="compositionally biased region" description="Polar residues" evidence="2">
    <location>
        <begin position="208"/>
        <end position="221"/>
    </location>
</feature>
<feature type="compositionally biased region" description="Pro residues" evidence="2">
    <location>
        <begin position="439"/>
        <end position="450"/>
    </location>
</feature>
<reference evidence="3 4" key="1">
    <citation type="journal article" date="2015" name="Genome Biol. Evol.">
        <title>Comparative Genomics of a Bacterivorous Green Alga Reveals Evolutionary Causalities and Consequences of Phago-Mixotrophic Mode of Nutrition.</title>
        <authorList>
            <person name="Burns J.A."/>
            <person name="Paasch A."/>
            <person name="Narechania A."/>
            <person name="Kim E."/>
        </authorList>
    </citation>
    <scope>NUCLEOTIDE SEQUENCE [LARGE SCALE GENOMIC DNA]</scope>
    <source>
        <strain evidence="3 4">PLY_AMNH</strain>
    </source>
</reference>
<dbReference type="Proteomes" id="UP001190700">
    <property type="component" value="Unassembled WGS sequence"/>
</dbReference>